<keyword evidence="2" id="KW-1185">Reference proteome</keyword>
<protein>
    <submittedName>
        <fullName evidence="1">Uncharacterized protein</fullName>
    </submittedName>
</protein>
<dbReference type="RefSeq" id="WP_202249862.1">
    <property type="nucleotide sequence ID" value="NZ_JAESJJ010000022.1"/>
</dbReference>
<evidence type="ECO:0000313" key="1">
    <source>
        <dbReference type="EMBL" id="MBL3610151.1"/>
    </source>
</evidence>
<evidence type="ECO:0000313" key="2">
    <source>
        <dbReference type="Proteomes" id="UP000604473"/>
    </source>
</evidence>
<dbReference type="Proteomes" id="UP000604473">
    <property type="component" value="Unassembled WGS sequence"/>
</dbReference>
<organism evidence="1 2">
    <name type="scientific">Rhodovulum sulfidophilum</name>
    <name type="common">Rhodobacter sulfidophilus</name>
    <dbReference type="NCBI Taxonomy" id="35806"/>
    <lineage>
        <taxon>Bacteria</taxon>
        <taxon>Pseudomonadati</taxon>
        <taxon>Pseudomonadota</taxon>
        <taxon>Alphaproteobacteria</taxon>
        <taxon>Rhodobacterales</taxon>
        <taxon>Paracoccaceae</taxon>
        <taxon>Rhodovulum</taxon>
    </lineage>
</organism>
<accession>A0ABS1RVT2</accession>
<gene>
    <name evidence="1" type="ORF">JMM60_15350</name>
</gene>
<reference evidence="1 2" key="1">
    <citation type="submission" date="2021-01" db="EMBL/GenBank/DDBJ databases">
        <title>Draft genomes of Rhodovulum sulfidophilum.</title>
        <authorList>
            <person name="Guzman M.S."/>
        </authorList>
    </citation>
    <scope>NUCLEOTIDE SEQUENCE [LARGE SCALE GENOMIC DNA]</scope>
    <source>
        <strain evidence="1 2">AB35</strain>
    </source>
</reference>
<proteinExistence type="predicted"/>
<dbReference type="EMBL" id="JAESJJ010000022">
    <property type="protein sequence ID" value="MBL3610151.1"/>
    <property type="molecule type" value="Genomic_DNA"/>
</dbReference>
<comment type="caution">
    <text evidence="1">The sequence shown here is derived from an EMBL/GenBank/DDBJ whole genome shotgun (WGS) entry which is preliminary data.</text>
</comment>
<sequence>MTEQVVVLSRALAEGLAAQPLPGRPDHVLIEGRDFDAAIARANAAFHAGDITVIAGTQAFLGQEWDAAGLNSLVLGTNLASFVAIIQAHR</sequence>
<name>A0ABS1RVT2_RHOSU</name>